<feature type="compositionally biased region" description="Basic residues" evidence="1">
    <location>
        <begin position="141"/>
        <end position="152"/>
    </location>
</feature>
<gene>
    <name evidence="2" type="ORF">TRSC58_03075</name>
</gene>
<sequence length="537" mass="58637">MMYDDISSGRSSGQSLQQREFEDIQHSMKRIEKLLRRGQHLLYEEESKELVPAHLAASTGAAARPHGKPAPGDAAGQPLRLGTKRDPATQVAQGKAVKEGQRRTMATAPPARQRERVANARLEAETSPDVRRRGAPSLGHGGRRPIIHHHSAPMHDKEEETDSDDEFEDISIPELRERIRRELEAYRLNRHAPVARPARADSTPQQMKRVSAQHDEVMRSANVEMATQQAKPQSRSWTGMTAAIHLPTHVSPNNGVSPQAAPRPQTRVSPVRVSRHSPLHADHGVPAYKRLYGDAQRLQAKLRQSAARVPVGEFGSSFKNSPGEQASLNKRFLLKTSATAAPAPMLQPRVVQKLKLNDSQHRQGTHPPAATAVLAGRARKPSENGVAQKVSTHVVACRLPKSQVCARQAERSEKKQDGGGTVQENYCDPGVREDEVGAAVVRETKKNGKELEVVEAADAAWKPGPTPNDAMDAKTSPKHAQQPATTHASNAILQDLETTSHATDESLLAQRFRESPPTAGVRIPPGVHPLNLGALRK</sequence>
<feature type="compositionally biased region" description="Low complexity" evidence="1">
    <location>
        <begin position="8"/>
        <end position="18"/>
    </location>
</feature>
<evidence type="ECO:0000313" key="3">
    <source>
        <dbReference type="Proteomes" id="UP000031737"/>
    </source>
</evidence>
<feature type="region of interest" description="Disordered" evidence="1">
    <location>
        <begin position="1"/>
        <end position="24"/>
    </location>
</feature>
<proteinExistence type="predicted"/>
<name>A0A061J1B5_TRYRA</name>
<feature type="compositionally biased region" description="Basic and acidic residues" evidence="1">
    <location>
        <begin position="112"/>
        <end position="132"/>
    </location>
</feature>
<feature type="region of interest" description="Disordered" evidence="1">
    <location>
        <begin position="460"/>
        <end position="486"/>
    </location>
</feature>
<feature type="compositionally biased region" description="Basic and acidic residues" evidence="1">
    <location>
        <begin position="408"/>
        <end position="417"/>
    </location>
</feature>
<protein>
    <submittedName>
        <fullName evidence="2">Uncharacterized protein</fullName>
    </submittedName>
</protein>
<feature type="region of interest" description="Disordered" evidence="1">
    <location>
        <begin position="54"/>
        <end position="167"/>
    </location>
</feature>
<comment type="caution">
    <text evidence="2">The sequence shown here is derived from an EMBL/GenBank/DDBJ whole genome shotgun (WGS) entry which is preliminary data.</text>
</comment>
<dbReference type="EMBL" id="AUPL01003075">
    <property type="protein sequence ID" value="ESL09208.1"/>
    <property type="molecule type" value="Genomic_DNA"/>
</dbReference>
<keyword evidence="3" id="KW-1185">Reference proteome</keyword>
<dbReference type="OrthoDB" id="266249at2759"/>
<feature type="region of interest" description="Disordered" evidence="1">
    <location>
        <begin position="408"/>
        <end position="429"/>
    </location>
</feature>
<dbReference type="Proteomes" id="UP000031737">
    <property type="component" value="Unassembled WGS sequence"/>
</dbReference>
<dbReference type="AlphaFoldDB" id="A0A061J1B5"/>
<organism evidence="2 3">
    <name type="scientific">Trypanosoma rangeli SC58</name>
    <dbReference type="NCBI Taxonomy" id="429131"/>
    <lineage>
        <taxon>Eukaryota</taxon>
        <taxon>Discoba</taxon>
        <taxon>Euglenozoa</taxon>
        <taxon>Kinetoplastea</taxon>
        <taxon>Metakinetoplastina</taxon>
        <taxon>Trypanosomatida</taxon>
        <taxon>Trypanosomatidae</taxon>
        <taxon>Trypanosoma</taxon>
        <taxon>Herpetosoma</taxon>
    </lineage>
</organism>
<accession>A0A061J1B5</accession>
<evidence type="ECO:0000256" key="1">
    <source>
        <dbReference type="SAM" id="MobiDB-lite"/>
    </source>
</evidence>
<dbReference type="VEuPathDB" id="TriTrypDB:TRSC58_03075"/>
<feature type="region of interest" description="Disordered" evidence="1">
    <location>
        <begin position="514"/>
        <end position="537"/>
    </location>
</feature>
<evidence type="ECO:0000313" key="2">
    <source>
        <dbReference type="EMBL" id="ESL09208.1"/>
    </source>
</evidence>
<reference evidence="2 3" key="1">
    <citation type="submission" date="2013-07" db="EMBL/GenBank/DDBJ databases">
        <authorList>
            <person name="Stoco P.H."/>
            <person name="Wagner G."/>
            <person name="Gerber A."/>
            <person name="Zaha A."/>
            <person name="Thompson C."/>
            <person name="Bartholomeu D.C."/>
            <person name="Luckemeyer D.D."/>
            <person name="Bahia D."/>
            <person name="Loreto E."/>
            <person name="Prestes E.B."/>
            <person name="Lima F.M."/>
            <person name="Rodrigues-Luiz G."/>
            <person name="Vallejo G.A."/>
            <person name="Filho J.F."/>
            <person name="Monteiro K.M."/>
            <person name="Tyler K.M."/>
            <person name="de Almeida L.G."/>
            <person name="Ortiz M.F."/>
            <person name="Siervo M.A."/>
            <person name="de Moraes M.H."/>
            <person name="Cunha O.L."/>
            <person name="Mendonca-Neto R."/>
            <person name="Silva R."/>
            <person name="Teixeira S.M."/>
            <person name="Murta S.M."/>
            <person name="Sincero T.C."/>
            <person name="Mendes T.A."/>
            <person name="Urmenyi T.P."/>
            <person name="Silva V.G."/>
            <person name="da Rocha W.D."/>
            <person name="Andersson B."/>
            <person name="Romanha A.J."/>
            <person name="Steindel M."/>
            <person name="de Vasconcelos A.T."/>
            <person name="Grisard E.C."/>
        </authorList>
    </citation>
    <scope>NUCLEOTIDE SEQUENCE [LARGE SCALE GENOMIC DNA]</scope>
    <source>
        <strain evidence="2 3">SC58</strain>
    </source>
</reference>